<evidence type="ECO:0000256" key="6">
    <source>
        <dbReference type="SAM" id="Phobius"/>
    </source>
</evidence>
<dbReference type="Proteomes" id="UP001152747">
    <property type="component" value="Unassembled WGS sequence"/>
</dbReference>
<feature type="transmembrane region" description="Helical" evidence="6">
    <location>
        <begin position="289"/>
        <end position="311"/>
    </location>
</feature>
<dbReference type="Pfam" id="PF01490">
    <property type="entry name" value="Aa_trans"/>
    <property type="match status" value="1"/>
</dbReference>
<feature type="transmembrane region" description="Helical" evidence="6">
    <location>
        <begin position="331"/>
        <end position="350"/>
    </location>
</feature>
<evidence type="ECO:0000256" key="3">
    <source>
        <dbReference type="ARBA" id="ARBA00022989"/>
    </source>
</evidence>
<feature type="transmembrane region" description="Helical" evidence="6">
    <location>
        <begin position="257"/>
        <end position="277"/>
    </location>
</feature>
<keyword evidence="9" id="KW-1185">Reference proteome</keyword>
<feature type="transmembrane region" description="Helical" evidence="6">
    <location>
        <begin position="445"/>
        <end position="465"/>
    </location>
</feature>
<feature type="transmembrane region" description="Helical" evidence="6">
    <location>
        <begin position="371"/>
        <end position="388"/>
    </location>
</feature>
<organism evidence="8 9">
    <name type="scientific">Caenorhabditis angaria</name>
    <dbReference type="NCBI Taxonomy" id="860376"/>
    <lineage>
        <taxon>Eukaryota</taxon>
        <taxon>Metazoa</taxon>
        <taxon>Ecdysozoa</taxon>
        <taxon>Nematoda</taxon>
        <taxon>Chromadorea</taxon>
        <taxon>Rhabditida</taxon>
        <taxon>Rhabditina</taxon>
        <taxon>Rhabditomorpha</taxon>
        <taxon>Rhabditoidea</taxon>
        <taxon>Rhabditidae</taxon>
        <taxon>Peloderinae</taxon>
        <taxon>Caenorhabditis</taxon>
    </lineage>
</organism>
<keyword evidence="4 6" id="KW-0472">Membrane</keyword>
<evidence type="ECO:0000313" key="9">
    <source>
        <dbReference type="Proteomes" id="UP001152747"/>
    </source>
</evidence>
<feature type="transmembrane region" description="Helical" evidence="6">
    <location>
        <begin position="213"/>
        <end position="237"/>
    </location>
</feature>
<evidence type="ECO:0000259" key="7">
    <source>
        <dbReference type="Pfam" id="PF01490"/>
    </source>
</evidence>
<evidence type="ECO:0000256" key="2">
    <source>
        <dbReference type="ARBA" id="ARBA00022692"/>
    </source>
</evidence>
<dbReference type="AlphaFoldDB" id="A0A9P1IBE5"/>
<keyword evidence="2 6" id="KW-0812">Transmembrane</keyword>
<protein>
    <recommendedName>
        <fullName evidence="7">Amino acid transporter transmembrane domain-containing protein</fullName>
    </recommendedName>
</protein>
<evidence type="ECO:0000256" key="4">
    <source>
        <dbReference type="ARBA" id="ARBA00023136"/>
    </source>
</evidence>
<dbReference type="GO" id="GO:0005774">
    <property type="term" value="C:vacuolar membrane"/>
    <property type="evidence" value="ECO:0007669"/>
    <property type="project" value="TreeGrafter"/>
</dbReference>
<feature type="domain" description="Amino acid transporter transmembrane" evidence="7">
    <location>
        <begin position="62"/>
        <end position="437"/>
    </location>
</feature>
<dbReference type="FunFam" id="1.20.1740.10:FF:000052">
    <property type="entry name" value="Lysine histidine transporter-like 3"/>
    <property type="match status" value="1"/>
</dbReference>
<feature type="transmembrane region" description="Helical" evidence="6">
    <location>
        <begin position="66"/>
        <end position="89"/>
    </location>
</feature>
<evidence type="ECO:0000256" key="1">
    <source>
        <dbReference type="ARBA" id="ARBA00004141"/>
    </source>
</evidence>
<dbReference type="GO" id="GO:0015179">
    <property type="term" value="F:L-amino acid transmembrane transporter activity"/>
    <property type="evidence" value="ECO:0007669"/>
    <property type="project" value="TreeGrafter"/>
</dbReference>
<evidence type="ECO:0000313" key="8">
    <source>
        <dbReference type="EMBL" id="CAI5441841.1"/>
    </source>
</evidence>
<evidence type="ECO:0000256" key="5">
    <source>
        <dbReference type="SAM" id="MobiDB-lite"/>
    </source>
</evidence>
<dbReference type="EMBL" id="CANHGI010000002">
    <property type="protein sequence ID" value="CAI5441841.1"/>
    <property type="molecule type" value="Genomic_DNA"/>
</dbReference>
<dbReference type="OrthoDB" id="655540at2759"/>
<keyword evidence="3 6" id="KW-1133">Transmembrane helix</keyword>
<comment type="caution">
    <text evidence="8">The sequence shown here is derived from an EMBL/GenBank/DDBJ whole genome shotgun (WGS) entry which is preliminary data.</text>
</comment>
<dbReference type="PANTHER" id="PTHR22950">
    <property type="entry name" value="AMINO ACID TRANSPORTER"/>
    <property type="match status" value="1"/>
</dbReference>
<accession>A0A9P1IBE5</accession>
<gene>
    <name evidence="8" type="ORF">CAMP_LOCUS4478</name>
</gene>
<name>A0A9P1IBE5_9PELO</name>
<feature type="region of interest" description="Disordered" evidence="5">
    <location>
        <begin position="1"/>
        <end position="33"/>
    </location>
</feature>
<feature type="transmembrane region" description="Helical" evidence="6">
    <location>
        <begin position="185"/>
        <end position="206"/>
    </location>
</feature>
<proteinExistence type="predicted"/>
<dbReference type="PANTHER" id="PTHR22950:SF703">
    <property type="entry name" value="AMINO ACID TRANSPORTER TRANSMEMBRANE DOMAIN-CONTAINING PROTEIN"/>
    <property type="match status" value="1"/>
</dbReference>
<sequence length="537" mass="59062">MNVGDQSKRLLSSSSSSTGGGKESAETKEERGGHLSAQPFINNCYSEMCMSSAQVAPSVEKHKISWIIAAIFIVADMVGGGVVAMPVAFKKSGMTMGIIIMLVIAVSFEYTGYLLGKVWNKLMERNPHIGVCRKPFPEMAKRTMGPFMQRFTSVLGNITLFGISIVYLLLSSNIIHYFISNVLDLENISICLVIFGLAVAIWPFTMLASPGEFWVVIVFAMLTTVVAVGSILSGIAIDADLCFPHAKYPDINPEDVFLSLGIFLFAFSGHYVFPTIQHDMKEPREFTKSVFVGFVGVILLYLPLCIFAFSVYGNSMDNSVIYSIQTPSLQLLANLMIAFHCIMTLVIVINPLNQEVEHYLNISHSFGPGRLITRSVVLMLVLFIALTVPDFGPVMNLVGSSTIPMGCAVLPSLFYLYNEAATEEEWRKNKIPTFKQVLQRTDKTILIVNVLIILTSLVGGAMGTYQAIVKLNEAQFSAPCYVRLFNDQQYGNTFQVKNICCGALGNISRFNSTSKYLKGAPYSYLNQARFPGGAPTL</sequence>
<dbReference type="InterPro" id="IPR013057">
    <property type="entry name" value="AA_transpt_TM"/>
</dbReference>
<feature type="transmembrane region" description="Helical" evidence="6">
    <location>
        <begin position="95"/>
        <end position="115"/>
    </location>
</feature>
<feature type="transmembrane region" description="Helical" evidence="6">
    <location>
        <begin position="394"/>
        <end position="417"/>
    </location>
</feature>
<reference evidence="8" key="1">
    <citation type="submission" date="2022-11" db="EMBL/GenBank/DDBJ databases">
        <authorList>
            <person name="Kikuchi T."/>
        </authorList>
    </citation>
    <scope>NUCLEOTIDE SEQUENCE</scope>
    <source>
        <strain evidence="8">PS1010</strain>
    </source>
</reference>
<feature type="transmembrane region" description="Helical" evidence="6">
    <location>
        <begin position="154"/>
        <end position="179"/>
    </location>
</feature>
<feature type="compositionally biased region" description="Basic and acidic residues" evidence="5">
    <location>
        <begin position="23"/>
        <end position="33"/>
    </location>
</feature>
<comment type="subcellular location">
    <subcellularLocation>
        <location evidence="1">Membrane</location>
        <topology evidence="1">Multi-pass membrane protein</topology>
    </subcellularLocation>
</comment>